<accession>A0A6P8H655</accession>
<gene>
    <name evidence="9" type="primary">LOC116288328</name>
</gene>
<evidence type="ECO:0000256" key="4">
    <source>
        <dbReference type="ARBA" id="ARBA00022912"/>
    </source>
</evidence>
<sequence>MGNNIEVPSDRKGISQKNTQGGTAASSLAAGLVVGIILIILFLVFLFLIWKRKRTHHGNYVAAEPLPLEVAMVDDSSSSATGNSNFLQETAPEIAPSVFSAEMERHRSSRRPSYRSASFKSIKRPIEFPAPDINKLKKEFKSIPVEPRFDCKEGTKSANKVKNRYKNIIAYDHSLVTLEWVYGDSESFYINANYIHGYAG</sequence>
<proteinExistence type="inferred from homology"/>
<keyword evidence="4" id="KW-0904">Protein phosphatase</keyword>
<dbReference type="GO" id="GO:0004725">
    <property type="term" value="F:protein tyrosine phosphatase activity"/>
    <property type="evidence" value="ECO:0007669"/>
    <property type="project" value="UniProtKB-EC"/>
</dbReference>
<dbReference type="PROSITE" id="PS50055">
    <property type="entry name" value="TYR_PHOSPHATASE_PTP"/>
    <property type="match status" value="1"/>
</dbReference>
<evidence type="ECO:0000256" key="1">
    <source>
        <dbReference type="ARBA" id="ARBA00009580"/>
    </source>
</evidence>
<dbReference type="RefSeq" id="XP_031550961.1">
    <property type="nucleotide sequence ID" value="XM_031695101.1"/>
</dbReference>
<comment type="similarity">
    <text evidence="1">Belongs to the protein-tyrosine phosphatase family.</text>
</comment>
<feature type="non-terminal residue" evidence="9">
    <location>
        <position position="200"/>
    </location>
</feature>
<feature type="transmembrane region" description="Helical" evidence="6">
    <location>
        <begin position="28"/>
        <end position="50"/>
    </location>
</feature>
<evidence type="ECO:0000256" key="3">
    <source>
        <dbReference type="ARBA" id="ARBA00022801"/>
    </source>
</evidence>
<evidence type="ECO:0000256" key="6">
    <source>
        <dbReference type="SAM" id="Phobius"/>
    </source>
</evidence>
<evidence type="ECO:0000259" key="7">
    <source>
        <dbReference type="PROSITE" id="PS50055"/>
    </source>
</evidence>
<protein>
    <recommendedName>
        <fullName evidence="2">protein-tyrosine-phosphatase</fullName>
        <ecNumber evidence="2">3.1.3.48</ecNumber>
    </recommendedName>
</protein>
<feature type="domain" description="Tyrosine-protein phosphatase" evidence="7">
    <location>
        <begin position="136"/>
        <end position="200"/>
    </location>
</feature>
<keyword evidence="8" id="KW-1185">Reference proteome</keyword>
<dbReference type="OrthoDB" id="8932887at2759"/>
<dbReference type="PANTHER" id="PTHR19134">
    <property type="entry name" value="RECEPTOR-TYPE TYROSINE-PROTEIN PHOSPHATASE"/>
    <property type="match status" value="1"/>
</dbReference>
<keyword evidence="6" id="KW-1133">Transmembrane helix</keyword>
<dbReference type="InterPro" id="IPR000242">
    <property type="entry name" value="PTP_cat"/>
</dbReference>
<organism evidence="8 9">
    <name type="scientific">Actinia tenebrosa</name>
    <name type="common">Australian red waratah sea anemone</name>
    <dbReference type="NCBI Taxonomy" id="6105"/>
    <lineage>
        <taxon>Eukaryota</taxon>
        <taxon>Metazoa</taxon>
        <taxon>Cnidaria</taxon>
        <taxon>Anthozoa</taxon>
        <taxon>Hexacorallia</taxon>
        <taxon>Actiniaria</taxon>
        <taxon>Actiniidae</taxon>
        <taxon>Actinia</taxon>
    </lineage>
</organism>
<dbReference type="Proteomes" id="UP000515163">
    <property type="component" value="Unplaced"/>
</dbReference>
<evidence type="ECO:0000313" key="9">
    <source>
        <dbReference type="RefSeq" id="XP_031550961.1"/>
    </source>
</evidence>
<name>A0A6P8H655_ACTTE</name>
<dbReference type="PANTHER" id="PTHR19134:SF562">
    <property type="entry name" value="PROTEIN-TYROSINE-PHOSPHATASE"/>
    <property type="match status" value="1"/>
</dbReference>
<dbReference type="InParanoid" id="A0A6P8H655"/>
<evidence type="ECO:0000256" key="2">
    <source>
        <dbReference type="ARBA" id="ARBA00013064"/>
    </source>
</evidence>
<dbReference type="Gene3D" id="3.90.190.10">
    <property type="entry name" value="Protein tyrosine phosphatase superfamily"/>
    <property type="match status" value="1"/>
</dbReference>
<evidence type="ECO:0000256" key="5">
    <source>
        <dbReference type="SAM" id="MobiDB-lite"/>
    </source>
</evidence>
<evidence type="ECO:0000313" key="8">
    <source>
        <dbReference type="Proteomes" id="UP000515163"/>
    </source>
</evidence>
<keyword evidence="3" id="KW-0378">Hydrolase</keyword>
<dbReference type="InterPro" id="IPR029021">
    <property type="entry name" value="Prot-tyrosine_phosphatase-like"/>
</dbReference>
<dbReference type="GeneID" id="116288328"/>
<keyword evidence="6" id="KW-0812">Transmembrane</keyword>
<dbReference type="InterPro" id="IPR050348">
    <property type="entry name" value="Protein-Tyr_Phosphatase"/>
</dbReference>
<dbReference type="SUPFAM" id="SSF52799">
    <property type="entry name" value="(Phosphotyrosine protein) phosphatases II"/>
    <property type="match status" value="1"/>
</dbReference>
<feature type="region of interest" description="Disordered" evidence="5">
    <location>
        <begin position="1"/>
        <end position="20"/>
    </location>
</feature>
<keyword evidence="6" id="KW-0472">Membrane</keyword>
<dbReference type="Pfam" id="PF00102">
    <property type="entry name" value="Y_phosphatase"/>
    <property type="match status" value="1"/>
</dbReference>
<reference evidence="9" key="1">
    <citation type="submission" date="2025-08" db="UniProtKB">
        <authorList>
            <consortium name="RefSeq"/>
        </authorList>
    </citation>
    <scope>IDENTIFICATION</scope>
</reference>
<dbReference type="KEGG" id="aten:116288328"/>
<dbReference type="EC" id="3.1.3.48" evidence="2"/>
<dbReference type="AlphaFoldDB" id="A0A6P8H655"/>